<dbReference type="InterPro" id="IPR014031">
    <property type="entry name" value="Ketoacyl_synth_C"/>
</dbReference>
<dbReference type="CDD" id="cd00833">
    <property type="entry name" value="PKS"/>
    <property type="match status" value="1"/>
</dbReference>
<dbReference type="PANTHER" id="PTHR43775">
    <property type="entry name" value="FATTY ACID SYNTHASE"/>
    <property type="match status" value="1"/>
</dbReference>
<protein>
    <submittedName>
        <fullName evidence="8">Polyketide synthase dehydratase domain-containing protein</fullName>
    </submittedName>
</protein>
<dbReference type="InterPro" id="IPR016035">
    <property type="entry name" value="Acyl_Trfase/lysoPLipase"/>
</dbReference>
<evidence type="ECO:0000256" key="1">
    <source>
        <dbReference type="ARBA" id="ARBA00022450"/>
    </source>
</evidence>
<dbReference type="PROSITE" id="PS52019">
    <property type="entry name" value="PKS_MFAS_DH"/>
    <property type="match status" value="1"/>
</dbReference>
<keyword evidence="1" id="KW-0596">Phosphopantetheine</keyword>
<dbReference type="PROSITE" id="PS00012">
    <property type="entry name" value="PHOSPHOPANTETHEINE"/>
    <property type="match status" value="1"/>
</dbReference>
<evidence type="ECO:0000256" key="4">
    <source>
        <dbReference type="PROSITE-ProRule" id="PRU01363"/>
    </source>
</evidence>
<dbReference type="SUPFAM" id="SSF53474">
    <property type="entry name" value="alpha/beta-Hydrolases"/>
    <property type="match status" value="1"/>
</dbReference>
<dbReference type="Pfam" id="PF14765">
    <property type="entry name" value="PS-DH"/>
    <property type="match status" value="1"/>
</dbReference>
<dbReference type="InterPro" id="IPR001227">
    <property type="entry name" value="Ac_transferase_dom_sf"/>
</dbReference>
<dbReference type="SUPFAM" id="SSF47336">
    <property type="entry name" value="ACP-like"/>
    <property type="match status" value="1"/>
</dbReference>
<feature type="domain" description="PKS/mFAS DH" evidence="7">
    <location>
        <begin position="807"/>
        <end position="1102"/>
    </location>
</feature>
<feature type="active site" description="Proton acceptor; for dehydratase activity" evidence="4">
    <location>
        <position position="841"/>
    </location>
</feature>
<dbReference type="PROSITE" id="PS00606">
    <property type="entry name" value="KS3_1"/>
    <property type="match status" value="1"/>
</dbReference>
<dbReference type="SUPFAM" id="SSF53901">
    <property type="entry name" value="Thiolase-like"/>
    <property type="match status" value="1"/>
</dbReference>
<dbReference type="InterPro" id="IPR006162">
    <property type="entry name" value="Ppantetheine_attach_site"/>
</dbReference>
<feature type="active site" description="Proton donor; for dehydratase activity" evidence="4">
    <location>
        <position position="1017"/>
    </location>
</feature>
<dbReference type="GO" id="GO:0005737">
    <property type="term" value="C:cytoplasm"/>
    <property type="evidence" value="ECO:0007669"/>
    <property type="project" value="TreeGrafter"/>
</dbReference>
<dbReference type="InterPro" id="IPR018201">
    <property type="entry name" value="Ketoacyl_synth_AS"/>
</dbReference>
<dbReference type="PROSITE" id="PS50075">
    <property type="entry name" value="CARRIER"/>
    <property type="match status" value="1"/>
</dbReference>
<dbReference type="InterPro" id="IPR049900">
    <property type="entry name" value="PKS_mFAS_DH"/>
</dbReference>
<dbReference type="InterPro" id="IPR042104">
    <property type="entry name" value="PKS_dehydratase_sf"/>
</dbReference>
<dbReference type="InterPro" id="IPR014030">
    <property type="entry name" value="Ketoacyl_synth_N"/>
</dbReference>
<dbReference type="Gene3D" id="3.40.47.10">
    <property type="match status" value="1"/>
</dbReference>
<dbReference type="InterPro" id="IPR029058">
    <property type="entry name" value="AB_hydrolase_fold"/>
</dbReference>
<evidence type="ECO:0000313" key="8">
    <source>
        <dbReference type="EMBL" id="QLK00633.1"/>
    </source>
</evidence>
<dbReference type="InterPro" id="IPR016039">
    <property type="entry name" value="Thiolase-like"/>
</dbReference>
<gene>
    <name evidence="8" type="ORF">HZU44_11865</name>
</gene>
<dbReference type="SUPFAM" id="SSF52151">
    <property type="entry name" value="FabD/lysophospholipase-like"/>
    <property type="match status" value="1"/>
</dbReference>
<name>A0A7D6CG38_9ACTN</name>
<dbReference type="PROSITE" id="PS52004">
    <property type="entry name" value="KS3_2"/>
    <property type="match status" value="1"/>
</dbReference>
<dbReference type="SMART" id="SM00825">
    <property type="entry name" value="PKS_KS"/>
    <property type="match status" value="1"/>
</dbReference>
<dbReference type="InterPro" id="IPR036736">
    <property type="entry name" value="ACP-like_sf"/>
</dbReference>
<evidence type="ECO:0000256" key="2">
    <source>
        <dbReference type="ARBA" id="ARBA00022553"/>
    </source>
</evidence>
<feature type="domain" description="Ketosynthase family 3 (KS3)" evidence="6">
    <location>
        <begin position="29"/>
        <end position="454"/>
    </location>
</feature>
<evidence type="ECO:0000259" key="5">
    <source>
        <dbReference type="PROSITE" id="PS50075"/>
    </source>
</evidence>
<dbReference type="GO" id="GO:0071770">
    <property type="term" value="P:DIM/DIP cell wall layer assembly"/>
    <property type="evidence" value="ECO:0007669"/>
    <property type="project" value="TreeGrafter"/>
</dbReference>
<keyword evidence="3" id="KW-0808">Transferase</keyword>
<dbReference type="SMART" id="SM00826">
    <property type="entry name" value="PKS_DH"/>
    <property type="match status" value="1"/>
</dbReference>
<keyword evidence="2" id="KW-0597">Phosphoprotein</keyword>
<dbReference type="Pfam" id="PF02801">
    <property type="entry name" value="Ketoacyl-synt_C"/>
    <property type="match status" value="1"/>
</dbReference>
<dbReference type="Pfam" id="PF00550">
    <property type="entry name" value="PP-binding"/>
    <property type="match status" value="1"/>
</dbReference>
<dbReference type="Gene3D" id="3.30.70.3290">
    <property type="match status" value="2"/>
</dbReference>
<evidence type="ECO:0000259" key="7">
    <source>
        <dbReference type="PROSITE" id="PS52019"/>
    </source>
</evidence>
<dbReference type="InterPro" id="IPR020841">
    <property type="entry name" value="PKS_Beta-ketoAc_synthase_dom"/>
</dbReference>
<reference evidence="8" key="1">
    <citation type="submission" date="2020-08" db="EMBL/GenBank/DDBJ databases">
        <title>A bifunctional nitrone conjugated secondary metabolite targeting the ribosome.</title>
        <authorList>
            <person name="Limbrick E.M."/>
            <person name="Graf M."/>
            <person name="Derewacz D.K."/>
            <person name="Nguyen F."/>
            <person name="Spraggins J.M."/>
            <person name="Wieland M."/>
            <person name="Ynigez-Gutierrez A.E."/>
            <person name="Reisman B.J."/>
            <person name="Zinshteyn B."/>
            <person name="McCulloch K."/>
            <person name="Iverson T.M."/>
            <person name="Green R."/>
            <person name="Wilson D.N."/>
            <person name="Bachmann B.O."/>
        </authorList>
    </citation>
    <scope>NUCLEOTIDE SEQUENCE</scope>
    <source>
        <strain evidence="8">Africana</strain>
    </source>
</reference>
<evidence type="ECO:0000259" key="6">
    <source>
        <dbReference type="PROSITE" id="PS52004"/>
    </source>
</evidence>
<dbReference type="GO" id="GO:0006633">
    <property type="term" value="P:fatty acid biosynthetic process"/>
    <property type="evidence" value="ECO:0007669"/>
    <property type="project" value="InterPro"/>
</dbReference>
<dbReference type="GO" id="GO:0031177">
    <property type="term" value="F:phosphopantetheine binding"/>
    <property type="evidence" value="ECO:0007669"/>
    <property type="project" value="InterPro"/>
</dbReference>
<evidence type="ECO:0000256" key="3">
    <source>
        <dbReference type="ARBA" id="ARBA00022679"/>
    </source>
</evidence>
<dbReference type="InterPro" id="IPR001031">
    <property type="entry name" value="Thioesterase"/>
</dbReference>
<dbReference type="Pfam" id="PF00975">
    <property type="entry name" value="Thioesterase"/>
    <property type="match status" value="1"/>
</dbReference>
<dbReference type="Pfam" id="PF22621">
    <property type="entry name" value="CurL-like_PKS_C"/>
    <property type="match status" value="1"/>
</dbReference>
<feature type="region of interest" description="N-terminal hotdog fold" evidence="4">
    <location>
        <begin position="807"/>
        <end position="939"/>
    </location>
</feature>
<dbReference type="Gene3D" id="3.10.129.110">
    <property type="entry name" value="Polyketide synthase dehydratase"/>
    <property type="match status" value="1"/>
</dbReference>
<dbReference type="InterPro" id="IPR020806">
    <property type="entry name" value="PKS_PP-bd"/>
</dbReference>
<dbReference type="Gene3D" id="1.10.1200.10">
    <property type="entry name" value="ACP-like"/>
    <property type="match status" value="1"/>
</dbReference>
<dbReference type="InterPro" id="IPR009081">
    <property type="entry name" value="PP-bd_ACP"/>
</dbReference>
<dbReference type="InterPro" id="IPR020807">
    <property type="entry name" value="PKS_DH"/>
</dbReference>
<dbReference type="PANTHER" id="PTHR43775:SF37">
    <property type="entry name" value="SI:DKEY-61P9.11"/>
    <property type="match status" value="1"/>
</dbReference>
<dbReference type="GO" id="GO:0005886">
    <property type="term" value="C:plasma membrane"/>
    <property type="evidence" value="ECO:0007669"/>
    <property type="project" value="TreeGrafter"/>
</dbReference>
<dbReference type="GO" id="GO:0004312">
    <property type="term" value="F:fatty acid synthase activity"/>
    <property type="evidence" value="ECO:0007669"/>
    <property type="project" value="TreeGrafter"/>
</dbReference>
<organism evidence="8">
    <name type="scientific">Micromonospora carbonacea</name>
    <dbReference type="NCBI Taxonomy" id="47853"/>
    <lineage>
        <taxon>Bacteria</taxon>
        <taxon>Bacillati</taxon>
        <taxon>Actinomycetota</taxon>
        <taxon>Actinomycetes</taxon>
        <taxon>Micromonosporales</taxon>
        <taxon>Micromonosporaceae</taxon>
        <taxon>Micromonospora</taxon>
    </lineage>
</organism>
<feature type="domain" description="Carrier" evidence="5">
    <location>
        <begin position="1134"/>
        <end position="1212"/>
    </location>
</feature>
<dbReference type="EMBL" id="CP058905">
    <property type="protein sequence ID" value="QLK00633.1"/>
    <property type="molecule type" value="Genomic_DNA"/>
</dbReference>
<dbReference type="GO" id="GO:0004315">
    <property type="term" value="F:3-oxoacyl-[acyl-carrier-protein] synthase activity"/>
    <property type="evidence" value="ECO:0007669"/>
    <property type="project" value="InterPro"/>
</dbReference>
<accession>A0A7D6CG38</accession>
<proteinExistence type="predicted"/>
<dbReference type="Gene3D" id="3.40.50.1820">
    <property type="entry name" value="alpha/beta hydrolase"/>
    <property type="match status" value="1"/>
</dbReference>
<dbReference type="FunFam" id="3.40.47.10:FF:000019">
    <property type="entry name" value="Polyketide synthase type I"/>
    <property type="match status" value="1"/>
</dbReference>
<dbReference type="InterPro" id="IPR050091">
    <property type="entry name" value="PKS_NRPS_Biosynth_Enz"/>
</dbReference>
<dbReference type="Pfam" id="PF00109">
    <property type="entry name" value="ketoacyl-synt"/>
    <property type="match status" value="1"/>
</dbReference>
<dbReference type="SMART" id="SM00823">
    <property type="entry name" value="PKS_PP"/>
    <property type="match status" value="1"/>
</dbReference>
<dbReference type="InterPro" id="IPR049551">
    <property type="entry name" value="PKS_DH_C"/>
</dbReference>
<sequence length="1501" mass="160384">MSNEALIQRSLATIRSLRGQLAESEARRTEPIAVVGMACRFPGGADTPERYWELLRSGRDAIVDVPPDRWSAAEHYDPDPDAPGKAYTMRAGFLREDLHAFDTGFFTISEAEVREMDPQHRLLLETGWEALEAAGLPPNRVPDRRVGVFVGISGSEHAMLPRTAERIGPYTATGSTVSVAVGRIAHTLGLRGPAMAVDTACSSSLVAVHLAMESLRRGEVDAALAGGVNLLLSAGTFLVLSKMRALAPDGRCKVFDAAADGYVRAEGCGMVTLRRLSDALADRSPILAVLRGGAVNHDGHSSGMTVPNGPAQRALITRALTDAGLSADRVGYLEAHGTGTPLGDPIEMEASAAVYGAGRASDNPLRVGAVKSVIGHLEAAAGIAGLIKAVLVLRAGQVPPNAHLTTLNPRIQAGRWAVRFPTSPEPWAAGQDGRVAAVSSFGFSGTNAHVVLAEAPPPGAVAPDADGVDAPARAAYPVPLSARDGAALTALAERLLTHLRAHPDLPLAAVAHTLGAGRVHHPYRLGLVATDTADLVARLDRVGQEPPSVVPAGAGHVALVVGDEPDDPAALVDALRAEPVFVETWASAEQWWRARTGHGFDGAAADPATRAARSFAARVGLARQWEAWGIEPAAVVATGEGDLVAAVVAGVLDPETALANLRHRHGGPAPDGATTPRAPRLRLVCGGTAEHTDPARWSAPPAPVDLPAVLADLATRGYRAVVQIAGAPVAVPAGMVLAPALNGVPVWVALAEGVAALYQGGWDVDWAGYARSGRPELLTLPTYPFQRRPYRTVVSATVSPVAASPTVPAVGAAEPVAPVTVPGRLLSSPLPQRQYEARLNHTVLPELAHTGGVLHVGYYQQMLAQATAEVLHGRDHEVHGMRFAEALHVAPDADRIVQFVLEPADDEGWHDFRVHSRPYDGRVWSSHVHGRMRPHQVPMRPKVTAAARDEIRDRCSGPLTGERFYADLVARGFASGASVELVEEVWAGEGEVLARLRPAPSNTAAAGSMALHPGVLDACAQLIVAAGADRLAPDDLFITVATAEFDLTNRPPRGDVWCHLTLLDDPDEGHLSVDYRLFDADGYFLARAGGLRVRIIPADALKAGQATHEEGATGPAGDAERPALAAELLALPTDARQARIRDHLSTVLGELLRRDAGDVPTTVSIAELGIDSLAGLELRRSVKRDTGVDLAMELIIQGPTVDGLAETLTNLLEPGADPVAGVDGDWYTRDYELDRDRWLAHHRISAAPRVRLFCVPYGVKGASLFSSWTGLFDNDVDVCPVQFPGKENRIHERPISDIDEAVNALEVALDGLLDRPFAIYGHSVGALIAYRLAHRLHQRHGDLLRHLFVGAYTSPSIVPNPVYRRVMESFQAFGFDSIPDIEELATVPKERQRDYERFVEDQFGMEIDDEMRNAIKPVGYSDFRMVHTYRHDPAEPPLPAPISAFHGKEDTFVTEDEMRAWKGLTANAFDLTVLSGDHFFIHPDQDEQALVREIARRLAAE</sequence>
<feature type="region of interest" description="C-terminal hotdog fold" evidence="4">
    <location>
        <begin position="956"/>
        <end position="1102"/>
    </location>
</feature>
<dbReference type="Gene3D" id="3.40.366.10">
    <property type="entry name" value="Malonyl-Coenzyme A Acyl Carrier Protein, domain 2"/>
    <property type="match status" value="2"/>
</dbReference>